<protein>
    <submittedName>
        <fullName evidence="1">Uncharacterized protein</fullName>
    </submittedName>
</protein>
<gene>
    <name evidence="1" type="ORF">N866_11445</name>
</gene>
<evidence type="ECO:0000313" key="2">
    <source>
        <dbReference type="Proteomes" id="UP000019753"/>
    </source>
</evidence>
<dbReference type="Proteomes" id="UP000019753">
    <property type="component" value="Unassembled WGS sequence"/>
</dbReference>
<keyword evidence="2" id="KW-1185">Reference proteome</keyword>
<comment type="caution">
    <text evidence="1">The sequence shown here is derived from an EMBL/GenBank/DDBJ whole genome shotgun (WGS) entry which is preliminary data.</text>
</comment>
<dbReference type="EMBL" id="AXCW01000033">
    <property type="protein sequence ID" value="EYR64418.1"/>
    <property type="molecule type" value="Genomic_DNA"/>
</dbReference>
<reference evidence="1 2" key="1">
    <citation type="submission" date="2014-01" db="EMBL/GenBank/DDBJ databases">
        <title>Actinotalea ferrariae CF5-4.</title>
        <authorList>
            <person name="Chen F."/>
            <person name="Li Y."/>
            <person name="Wang G."/>
        </authorList>
    </citation>
    <scope>NUCLEOTIDE SEQUENCE [LARGE SCALE GENOMIC DNA]</scope>
    <source>
        <strain evidence="1 2">CF5-4</strain>
    </source>
</reference>
<organism evidence="1 2">
    <name type="scientific">Actinotalea ferrariae CF5-4</name>
    <dbReference type="NCBI Taxonomy" id="948458"/>
    <lineage>
        <taxon>Bacteria</taxon>
        <taxon>Bacillati</taxon>
        <taxon>Actinomycetota</taxon>
        <taxon>Actinomycetes</taxon>
        <taxon>Micrococcales</taxon>
        <taxon>Cellulomonadaceae</taxon>
        <taxon>Actinotalea</taxon>
    </lineage>
</organism>
<sequence>MTGRVDDVDLVAGPVAGRRGRRDRDAALLLLLHPVHRRGTVVRLTDLVVDPGVEQDPLGGRRLAGIDVRHDADVADLLEVGQHVKCHG</sequence>
<dbReference type="AlphaFoldDB" id="A0A021VTG9"/>
<evidence type="ECO:0000313" key="1">
    <source>
        <dbReference type="EMBL" id="EYR64418.1"/>
    </source>
</evidence>
<name>A0A021VTG9_9CELL</name>
<accession>A0A021VTG9</accession>
<dbReference type="AntiFam" id="ANF00072">
    <property type="entry name" value="Shadow ORF (opposite TypA)"/>
</dbReference>
<proteinExistence type="predicted"/>